<protein>
    <submittedName>
        <fullName evidence="1">Uncharacterized protein</fullName>
    </submittedName>
</protein>
<gene>
    <name evidence="1" type="ORF">H0G86_007601</name>
</gene>
<dbReference type="AlphaFoldDB" id="A0A8G0LIB3"/>
<dbReference type="EMBL" id="CP075867">
    <property type="protein sequence ID" value="QYT00520.1"/>
    <property type="molecule type" value="Genomic_DNA"/>
</dbReference>
<sequence>MSTTLQAVSLHACDLSQLPSTKSNLCTVHARLHTVDAMLHTIGKRGGRQVWIPTSSARSWMLPGLSFSGSKPVGRRPRVWHVGKPSALFPVLQMQCCVAI</sequence>
<accession>A0A8G0LIB3</accession>
<dbReference type="Proteomes" id="UP000826661">
    <property type="component" value="Chromosome IV"/>
</dbReference>
<organism evidence="1 2">
    <name type="scientific">Trichoderma simmonsii</name>
    <dbReference type="NCBI Taxonomy" id="1491479"/>
    <lineage>
        <taxon>Eukaryota</taxon>
        <taxon>Fungi</taxon>
        <taxon>Dikarya</taxon>
        <taxon>Ascomycota</taxon>
        <taxon>Pezizomycotina</taxon>
        <taxon>Sordariomycetes</taxon>
        <taxon>Hypocreomycetidae</taxon>
        <taxon>Hypocreales</taxon>
        <taxon>Hypocreaceae</taxon>
        <taxon>Trichoderma</taxon>
    </lineage>
</organism>
<reference evidence="1 2" key="1">
    <citation type="journal article" date="2021" name="BMC Genomics">
        <title>Telomere-to-telomere genome assembly of asparaginase-producing Trichoderma simmonsii.</title>
        <authorList>
            <person name="Chung D."/>
            <person name="Kwon Y.M."/>
            <person name="Yang Y."/>
        </authorList>
    </citation>
    <scope>NUCLEOTIDE SEQUENCE [LARGE SCALE GENOMIC DNA]</scope>
    <source>
        <strain evidence="1 2">GH-Sj1</strain>
    </source>
</reference>
<name>A0A8G0LIB3_9HYPO</name>
<proteinExistence type="predicted"/>
<evidence type="ECO:0000313" key="2">
    <source>
        <dbReference type="Proteomes" id="UP000826661"/>
    </source>
</evidence>
<keyword evidence="2" id="KW-1185">Reference proteome</keyword>
<evidence type="ECO:0000313" key="1">
    <source>
        <dbReference type="EMBL" id="QYT00520.1"/>
    </source>
</evidence>